<dbReference type="Proteomes" id="UP000499080">
    <property type="component" value="Unassembled WGS sequence"/>
</dbReference>
<proteinExistence type="predicted"/>
<dbReference type="AlphaFoldDB" id="A0A4Y2GU56"/>
<dbReference type="EMBL" id="BGPR01001525">
    <property type="protein sequence ID" value="GBM56038.1"/>
    <property type="molecule type" value="Genomic_DNA"/>
</dbReference>
<accession>A0A4Y2GU56</accession>
<protein>
    <recommendedName>
        <fullName evidence="3">Ig-like domain-containing protein</fullName>
    </recommendedName>
</protein>
<sequence length="142" mass="15745">MLIFLLVPANEFELSYTELSDASVNVTCEAQGLFPPPVLKLYLGSSTGSPLQTVTDAVSVVKPKYSGAYDAFLYRTFSASELSKNGASVFECFLELPGTNYARAKRIAYYPGKCWNNNNLPIQTNMWPLNFPFVIFKGHVTI</sequence>
<evidence type="ECO:0008006" key="3">
    <source>
        <dbReference type="Google" id="ProtNLM"/>
    </source>
</evidence>
<keyword evidence="2" id="KW-1185">Reference proteome</keyword>
<name>A0A4Y2GU56_ARAVE</name>
<gene>
    <name evidence="1" type="ORF">AVEN_34738_1</name>
</gene>
<reference evidence="1 2" key="1">
    <citation type="journal article" date="2019" name="Sci. Rep.">
        <title>Orb-weaving spider Araneus ventricosus genome elucidates the spidroin gene catalogue.</title>
        <authorList>
            <person name="Kono N."/>
            <person name="Nakamura H."/>
            <person name="Ohtoshi R."/>
            <person name="Moran D.A.P."/>
            <person name="Shinohara A."/>
            <person name="Yoshida Y."/>
            <person name="Fujiwara M."/>
            <person name="Mori M."/>
            <person name="Tomita M."/>
            <person name="Arakawa K."/>
        </authorList>
    </citation>
    <scope>NUCLEOTIDE SEQUENCE [LARGE SCALE GENOMIC DNA]</scope>
</reference>
<organism evidence="1 2">
    <name type="scientific">Araneus ventricosus</name>
    <name type="common">Orbweaver spider</name>
    <name type="synonym">Epeira ventricosa</name>
    <dbReference type="NCBI Taxonomy" id="182803"/>
    <lineage>
        <taxon>Eukaryota</taxon>
        <taxon>Metazoa</taxon>
        <taxon>Ecdysozoa</taxon>
        <taxon>Arthropoda</taxon>
        <taxon>Chelicerata</taxon>
        <taxon>Arachnida</taxon>
        <taxon>Araneae</taxon>
        <taxon>Araneomorphae</taxon>
        <taxon>Entelegynae</taxon>
        <taxon>Araneoidea</taxon>
        <taxon>Araneidae</taxon>
        <taxon>Araneus</taxon>
    </lineage>
</organism>
<comment type="caution">
    <text evidence="1">The sequence shown here is derived from an EMBL/GenBank/DDBJ whole genome shotgun (WGS) entry which is preliminary data.</text>
</comment>
<dbReference type="OrthoDB" id="6478865at2759"/>
<evidence type="ECO:0000313" key="2">
    <source>
        <dbReference type="Proteomes" id="UP000499080"/>
    </source>
</evidence>
<evidence type="ECO:0000313" key="1">
    <source>
        <dbReference type="EMBL" id="GBM56038.1"/>
    </source>
</evidence>